<evidence type="ECO:0000313" key="3">
    <source>
        <dbReference type="Proteomes" id="UP001233172"/>
    </source>
</evidence>
<gene>
    <name evidence="2" type="ORF">Bpfe_015061</name>
</gene>
<protein>
    <submittedName>
        <fullName evidence="2">Uncharacterized protein</fullName>
    </submittedName>
</protein>
<proteinExistence type="predicted"/>
<reference evidence="2" key="2">
    <citation type="submission" date="2023-04" db="EMBL/GenBank/DDBJ databases">
        <authorList>
            <person name="Bu L."/>
            <person name="Lu L."/>
            <person name="Laidemitt M.R."/>
            <person name="Zhang S.M."/>
            <person name="Mutuku M."/>
            <person name="Mkoji G."/>
            <person name="Steinauer M."/>
            <person name="Loker E.S."/>
        </authorList>
    </citation>
    <scope>NUCLEOTIDE SEQUENCE</scope>
    <source>
        <strain evidence="2">KasaAsao</strain>
        <tissue evidence="2">Whole Snail</tissue>
    </source>
</reference>
<comment type="caution">
    <text evidence="2">The sequence shown here is derived from an EMBL/GenBank/DDBJ whole genome shotgun (WGS) entry which is preliminary data.</text>
</comment>
<sequence>SSNVLCQMEMTSEALKKSELHTGQVRVDDFGEPCLTDSEIPGTSVIGRMFGNMNSVIRDLLRPLNADFTSIGVDDFGEPVFIQDKVHNDSKTAPASENPRTNK</sequence>
<dbReference type="EMBL" id="JASAOG010000069">
    <property type="protein sequence ID" value="KAK0055550.1"/>
    <property type="molecule type" value="Genomic_DNA"/>
</dbReference>
<evidence type="ECO:0000313" key="2">
    <source>
        <dbReference type="EMBL" id="KAK0055550.1"/>
    </source>
</evidence>
<dbReference type="AlphaFoldDB" id="A0AAD8F8U7"/>
<accession>A0AAD8F8U7</accession>
<name>A0AAD8F8U7_BIOPF</name>
<organism evidence="2 3">
    <name type="scientific">Biomphalaria pfeifferi</name>
    <name type="common">Bloodfluke planorb</name>
    <name type="synonym">Freshwater snail</name>
    <dbReference type="NCBI Taxonomy" id="112525"/>
    <lineage>
        <taxon>Eukaryota</taxon>
        <taxon>Metazoa</taxon>
        <taxon>Spiralia</taxon>
        <taxon>Lophotrochozoa</taxon>
        <taxon>Mollusca</taxon>
        <taxon>Gastropoda</taxon>
        <taxon>Heterobranchia</taxon>
        <taxon>Euthyneura</taxon>
        <taxon>Panpulmonata</taxon>
        <taxon>Hygrophila</taxon>
        <taxon>Lymnaeoidea</taxon>
        <taxon>Planorbidae</taxon>
        <taxon>Biomphalaria</taxon>
    </lineage>
</organism>
<reference evidence="2" key="1">
    <citation type="journal article" date="2023" name="PLoS Negl. Trop. Dis.">
        <title>A genome sequence for Biomphalaria pfeifferi, the major vector snail for the human-infecting parasite Schistosoma mansoni.</title>
        <authorList>
            <person name="Bu L."/>
            <person name="Lu L."/>
            <person name="Laidemitt M.R."/>
            <person name="Zhang S.M."/>
            <person name="Mutuku M."/>
            <person name="Mkoji G."/>
            <person name="Steinauer M."/>
            <person name="Loker E.S."/>
        </authorList>
    </citation>
    <scope>NUCLEOTIDE SEQUENCE</scope>
    <source>
        <strain evidence="2">KasaAsao</strain>
    </source>
</reference>
<keyword evidence="3" id="KW-1185">Reference proteome</keyword>
<feature type="non-terminal residue" evidence="2">
    <location>
        <position position="103"/>
    </location>
</feature>
<evidence type="ECO:0000256" key="1">
    <source>
        <dbReference type="SAM" id="MobiDB-lite"/>
    </source>
</evidence>
<feature type="region of interest" description="Disordered" evidence="1">
    <location>
        <begin position="84"/>
        <end position="103"/>
    </location>
</feature>
<dbReference type="Proteomes" id="UP001233172">
    <property type="component" value="Unassembled WGS sequence"/>
</dbReference>
<feature type="compositionally biased region" description="Polar residues" evidence="1">
    <location>
        <begin position="91"/>
        <end position="103"/>
    </location>
</feature>